<evidence type="ECO:0000256" key="1">
    <source>
        <dbReference type="SAM" id="Coils"/>
    </source>
</evidence>
<name>A0ABR2N9U4_9ROSI</name>
<keyword evidence="1" id="KW-0175">Coiled coil</keyword>
<dbReference type="Proteomes" id="UP001396334">
    <property type="component" value="Unassembled WGS sequence"/>
</dbReference>
<feature type="signal peptide" evidence="3">
    <location>
        <begin position="1"/>
        <end position="24"/>
    </location>
</feature>
<protein>
    <submittedName>
        <fullName evidence="4">Uncharacterized protein</fullName>
    </submittedName>
</protein>
<organism evidence="4 5">
    <name type="scientific">Hibiscus sabdariffa</name>
    <name type="common">roselle</name>
    <dbReference type="NCBI Taxonomy" id="183260"/>
    <lineage>
        <taxon>Eukaryota</taxon>
        <taxon>Viridiplantae</taxon>
        <taxon>Streptophyta</taxon>
        <taxon>Embryophyta</taxon>
        <taxon>Tracheophyta</taxon>
        <taxon>Spermatophyta</taxon>
        <taxon>Magnoliopsida</taxon>
        <taxon>eudicotyledons</taxon>
        <taxon>Gunneridae</taxon>
        <taxon>Pentapetalae</taxon>
        <taxon>rosids</taxon>
        <taxon>malvids</taxon>
        <taxon>Malvales</taxon>
        <taxon>Malvaceae</taxon>
        <taxon>Malvoideae</taxon>
        <taxon>Hibiscus</taxon>
    </lineage>
</organism>
<keyword evidence="5" id="KW-1185">Reference proteome</keyword>
<reference evidence="4 5" key="1">
    <citation type="journal article" date="2024" name="G3 (Bethesda)">
        <title>Genome assembly of Hibiscus sabdariffa L. provides insights into metabolisms of medicinal natural products.</title>
        <authorList>
            <person name="Kim T."/>
        </authorList>
    </citation>
    <scope>NUCLEOTIDE SEQUENCE [LARGE SCALE GENOMIC DNA]</scope>
    <source>
        <strain evidence="4">TK-2024</strain>
        <tissue evidence="4">Old leaves</tissue>
    </source>
</reference>
<evidence type="ECO:0000313" key="5">
    <source>
        <dbReference type="Proteomes" id="UP001396334"/>
    </source>
</evidence>
<feature type="coiled-coil region" evidence="1">
    <location>
        <begin position="286"/>
        <end position="313"/>
    </location>
</feature>
<accession>A0ABR2N9U4</accession>
<feature type="chain" id="PRO_5046420572" evidence="3">
    <location>
        <begin position="25"/>
        <end position="451"/>
    </location>
</feature>
<gene>
    <name evidence="4" type="ORF">V6N11_025436</name>
</gene>
<evidence type="ECO:0000313" key="4">
    <source>
        <dbReference type="EMBL" id="KAK8972940.1"/>
    </source>
</evidence>
<proteinExistence type="predicted"/>
<dbReference type="EMBL" id="JBBPBN010000199">
    <property type="protein sequence ID" value="KAK8972940.1"/>
    <property type="molecule type" value="Genomic_DNA"/>
</dbReference>
<evidence type="ECO:0000256" key="3">
    <source>
        <dbReference type="SAM" id="SignalP"/>
    </source>
</evidence>
<sequence>MRLAWGEFRWSLVKILSMLKEVVADGSESWFVKFIEVLMTACSLEMGEYVWKTESQSFTGIVGDSLEFHRQVYGVASKFGLLLSKEGCMTSIENGWCYDLCFGGQGCAGLEFGGKEDLKGRLWWCFWWWLWGMLRKSSVESEGRNLLLEEVLNKRRGLGCRSEVLKRGVLEIYHTEGKRSVLASQAIIRCFLISGLLKGKRSVLKQIDDEMERYVLMSTVTYIKRCVLRFIVFTKRSVLGSGFDLSLYLENASIYSIFSGFSLRFILATCERNFLCRKVFEMVDEVANLMNNLRFSEEELVEMESMENQCKEQYKPAGEEGPYQFGEWLRVPLAKKKNAVLGGRKQGIVYTAKGMGEKESSHGRGKNMGILYQTEGNGEGRGKQLQHAQLRPRGPKRVLQGKFEVCTPVGPKKARSASNSQGTEVKGGLEVVSPLKTSITVEAAMQPRREP</sequence>
<evidence type="ECO:0000256" key="2">
    <source>
        <dbReference type="SAM" id="MobiDB-lite"/>
    </source>
</evidence>
<feature type="region of interest" description="Disordered" evidence="2">
    <location>
        <begin position="409"/>
        <end position="429"/>
    </location>
</feature>
<comment type="caution">
    <text evidence="4">The sequence shown here is derived from an EMBL/GenBank/DDBJ whole genome shotgun (WGS) entry which is preliminary data.</text>
</comment>
<keyword evidence="3" id="KW-0732">Signal</keyword>